<feature type="domain" description="TonB C-terminal" evidence="12">
    <location>
        <begin position="131"/>
        <end position="223"/>
    </location>
</feature>
<dbReference type="EMBL" id="PYOC01000007">
    <property type="protein sequence ID" value="PSV45241.1"/>
    <property type="molecule type" value="Genomic_DNA"/>
</dbReference>
<organism evidence="13 14">
    <name type="scientific">Photobacterium indicum</name>
    <dbReference type="NCBI Taxonomy" id="81447"/>
    <lineage>
        <taxon>Bacteria</taxon>
        <taxon>Pseudomonadati</taxon>
        <taxon>Pseudomonadota</taxon>
        <taxon>Gammaproteobacteria</taxon>
        <taxon>Vibrionales</taxon>
        <taxon>Vibrionaceae</taxon>
        <taxon>Photobacterium</taxon>
    </lineage>
</organism>
<gene>
    <name evidence="13" type="ORF">C9J47_18210</name>
</gene>
<keyword evidence="10" id="KW-0735">Signal-anchor</keyword>
<dbReference type="GO" id="GO:0005886">
    <property type="term" value="C:plasma membrane"/>
    <property type="evidence" value="ECO:0007669"/>
    <property type="project" value="UniProtKB-SubCell"/>
</dbReference>
<evidence type="ECO:0000259" key="12">
    <source>
        <dbReference type="PROSITE" id="PS52015"/>
    </source>
</evidence>
<evidence type="ECO:0000256" key="3">
    <source>
        <dbReference type="ARBA" id="ARBA00022448"/>
    </source>
</evidence>
<dbReference type="Proteomes" id="UP000241803">
    <property type="component" value="Unassembled WGS sequence"/>
</dbReference>
<evidence type="ECO:0000256" key="5">
    <source>
        <dbReference type="ARBA" id="ARBA00022519"/>
    </source>
</evidence>
<comment type="subcellular location">
    <subcellularLocation>
        <location evidence="1 10">Cell inner membrane</location>
        <topology evidence="1 10">Single-pass membrane protein</topology>
        <orientation evidence="1 10">Periplasmic side</orientation>
    </subcellularLocation>
</comment>
<comment type="function">
    <text evidence="10">Interacts with outer membrane receptor proteins that carry out high-affinity binding and energy dependent uptake into the periplasmic space of specific substrates. It could act to transduce energy from the cytoplasmic membrane to specific energy-requiring processes in the outer membrane, resulting in the release into the periplasm of ligands bound by these outer membrane proteins.</text>
</comment>
<dbReference type="Pfam" id="PF03544">
    <property type="entry name" value="TonB_C"/>
    <property type="match status" value="1"/>
</dbReference>
<evidence type="ECO:0000256" key="11">
    <source>
        <dbReference type="SAM" id="MobiDB-lite"/>
    </source>
</evidence>
<dbReference type="AlphaFoldDB" id="A0A2T3L5R3"/>
<dbReference type="GO" id="GO:0015031">
    <property type="term" value="P:protein transport"/>
    <property type="evidence" value="ECO:0007669"/>
    <property type="project" value="UniProtKB-UniRule"/>
</dbReference>
<protein>
    <recommendedName>
        <fullName evidence="10">Protein TonB</fullName>
    </recommendedName>
</protein>
<dbReference type="NCBIfam" id="TIGR01352">
    <property type="entry name" value="tonB_Cterm"/>
    <property type="match status" value="1"/>
</dbReference>
<feature type="transmembrane region" description="Helical" evidence="10">
    <location>
        <begin position="20"/>
        <end position="44"/>
    </location>
</feature>
<evidence type="ECO:0000256" key="7">
    <source>
        <dbReference type="ARBA" id="ARBA00022927"/>
    </source>
</evidence>
<dbReference type="FunFam" id="3.30.1150.10:FF:000006">
    <property type="entry name" value="Protein TonB"/>
    <property type="match status" value="1"/>
</dbReference>
<keyword evidence="5 10" id="KW-0997">Cell inner membrane</keyword>
<feature type="region of interest" description="Disordered" evidence="11">
    <location>
        <begin position="69"/>
        <end position="107"/>
    </location>
</feature>
<dbReference type="InterPro" id="IPR006260">
    <property type="entry name" value="TonB/TolA_C"/>
</dbReference>
<keyword evidence="4 10" id="KW-1003">Cell membrane</keyword>
<evidence type="ECO:0000313" key="14">
    <source>
        <dbReference type="Proteomes" id="UP000241803"/>
    </source>
</evidence>
<dbReference type="GO" id="GO:0030288">
    <property type="term" value="C:outer membrane-bounded periplasmic space"/>
    <property type="evidence" value="ECO:0007669"/>
    <property type="project" value="InterPro"/>
</dbReference>
<keyword evidence="3 10" id="KW-0813">Transport</keyword>
<evidence type="ECO:0000256" key="1">
    <source>
        <dbReference type="ARBA" id="ARBA00004383"/>
    </source>
</evidence>
<evidence type="ECO:0000256" key="10">
    <source>
        <dbReference type="RuleBase" id="RU362123"/>
    </source>
</evidence>
<reference evidence="13 14" key="1">
    <citation type="submission" date="2018-03" db="EMBL/GenBank/DDBJ databases">
        <title>Whole genome sequencing of Histamine producing bacteria.</title>
        <authorList>
            <person name="Butler K."/>
        </authorList>
    </citation>
    <scope>NUCLEOTIDE SEQUENCE [LARGE SCALE GENOMIC DNA]</scope>
    <source>
        <strain evidence="13 14">ATCC 19614</strain>
    </source>
</reference>
<evidence type="ECO:0000256" key="4">
    <source>
        <dbReference type="ARBA" id="ARBA00022475"/>
    </source>
</evidence>
<dbReference type="GO" id="GO:0055085">
    <property type="term" value="P:transmembrane transport"/>
    <property type="evidence" value="ECO:0007669"/>
    <property type="project" value="InterPro"/>
</dbReference>
<evidence type="ECO:0000256" key="9">
    <source>
        <dbReference type="ARBA" id="ARBA00023136"/>
    </source>
</evidence>
<dbReference type="InterPro" id="IPR003538">
    <property type="entry name" value="TonB"/>
</dbReference>
<comment type="caution">
    <text evidence="13">The sequence shown here is derived from an EMBL/GenBank/DDBJ whole genome shotgun (WGS) entry which is preliminary data.</text>
</comment>
<feature type="compositionally biased region" description="Basic and acidic residues" evidence="11">
    <location>
        <begin position="69"/>
        <end position="84"/>
    </location>
</feature>
<evidence type="ECO:0000256" key="6">
    <source>
        <dbReference type="ARBA" id="ARBA00022692"/>
    </source>
</evidence>
<dbReference type="PANTHER" id="PTHR33446">
    <property type="entry name" value="PROTEIN TONB-RELATED"/>
    <property type="match status" value="1"/>
</dbReference>
<dbReference type="GO" id="GO:0015891">
    <property type="term" value="P:siderophore transport"/>
    <property type="evidence" value="ECO:0007669"/>
    <property type="project" value="InterPro"/>
</dbReference>
<dbReference type="InterPro" id="IPR051045">
    <property type="entry name" value="TonB-dependent_transducer"/>
</dbReference>
<sequence>MPLNSSATVPSRSIFQSSFIRLLVALPLSAVVALGLFTFMAWMVDNGHKKTPEKSDVLAFDIVMVEQERDAQRRQRTVPEKPDTPEPPPEAVPRSSQSAVTATSAPSMPSLGLNTAITGLAISVPQFSDFGANQQAMPLYRVEPKYPARAMKQGAEGFVVLSFTIDAQGRPTDVEILDAKPRRLFEREAIRALRKWKYQAKVVDGKSIPQQGQTVRLEFKLNK</sequence>
<dbReference type="Gene3D" id="3.30.1150.10">
    <property type="match status" value="1"/>
</dbReference>
<accession>A0A2T3L5R3</accession>
<evidence type="ECO:0000256" key="8">
    <source>
        <dbReference type="ARBA" id="ARBA00022989"/>
    </source>
</evidence>
<keyword evidence="7 10" id="KW-0653">Protein transport</keyword>
<keyword evidence="8 10" id="KW-1133">Transmembrane helix</keyword>
<evidence type="ECO:0000313" key="13">
    <source>
        <dbReference type="EMBL" id="PSV45241.1"/>
    </source>
</evidence>
<dbReference type="GO" id="GO:0031992">
    <property type="term" value="F:energy transducer activity"/>
    <property type="evidence" value="ECO:0007669"/>
    <property type="project" value="InterPro"/>
</dbReference>
<dbReference type="InterPro" id="IPR037682">
    <property type="entry name" value="TonB_C"/>
</dbReference>
<name>A0A2T3L5R3_9GAMM</name>
<dbReference type="RefSeq" id="WP_107254766.1">
    <property type="nucleotide sequence ID" value="NZ_PYOC01000007.1"/>
</dbReference>
<keyword evidence="6 10" id="KW-0812">Transmembrane</keyword>
<keyword evidence="9 10" id="KW-0472">Membrane</keyword>
<comment type="similarity">
    <text evidence="2 10">Belongs to the TonB family.</text>
</comment>
<dbReference type="PRINTS" id="PR01374">
    <property type="entry name" value="TONBPROTEIN"/>
</dbReference>
<dbReference type="PANTHER" id="PTHR33446:SF14">
    <property type="entry name" value="PROTEIN TONB"/>
    <property type="match status" value="1"/>
</dbReference>
<keyword evidence="14" id="KW-1185">Reference proteome</keyword>
<dbReference type="SUPFAM" id="SSF74653">
    <property type="entry name" value="TolA/TonB C-terminal domain"/>
    <property type="match status" value="1"/>
</dbReference>
<evidence type="ECO:0000256" key="2">
    <source>
        <dbReference type="ARBA" id="ARBA00006555"/>
    </source>
</evidence>
<proteinExistence type="inferred from homology"/>
<dbReference type="PROSITE" id="PS52015">
    <property type="entry name" value="TONB_CTD"/>
    <property type="match status" value="1"/>
</dbReference>
<feature type="compositionally biased region" description="Polar residues" evidence="11">
    <location>
        <begin position="94"/>
        <end position="107"/>
    </location>
</feature>